<gene>
    <name evidence="1" type="ORF">PPACK8108_LOCUS7750</name>
</gene>
<protein>
    <submittedName>
        <fullName evidence="1">Expressed protein</fullName>
    </submittedName>
</protein>
<sequence length="134" mass="14855">ENSENKDVMPVMSPITKEQLAVNRALIKSWILTVLKRSPYLGMSHSSVIKAIGTAEPTKDNRRRINSYIKSNVKCGKVAIIKVNGHLSCFQLLKLGETLMGTAVTTASETLVAVSEEESEDELVYLPMTRSFTR</sequence>
<accession>A0AAV0ATJ5</accession>
<feature type="non-terminal residue" evidence="1">
    <location>
        <position position="1"/>
    </location>
</feature>
<comment type="caution">
    <text evidence="1">The sequence shown here is derived from an EMBL/GenBank/DDBJ whole genome shotgun (WGS) entry which is preliminary data.</text>
</comment>
<dbReference type="EMBL" id="CALTRL010001523">
    <property type="protein sequence ID" value="CAH7672914.1"/>
    <property type="molecule type" value="Genomic_DNA"/>
</dbReference>
<organism evidence="1 2">
    <name type="scientific">Phakopsora pachyrhizi</name>
    <name type="common">Asian soybean rust disease fungus</name>
    <dbReference type="NCBI Taxonomy" id="170000"/>
    <lineage>
        <taxon>Eukaryota</taxon>
        <taxon>Fungi</taxon>
        <taxon>Dikarya</taxon>
        <taxon>Basidiomycota</taxon>
        <taxon>Pucciniomycotina</taxon>
        <taxon>Pucciniomycetes</taxon>
        <taxon>Pucciniales</taxon>
        <taxon>Phakopsoraceae</taxon>
        <taxon>Phakopsora</taxon>
    </lineage>
</organism>
<keyword evidence="2" id="KW-1185">Reference proteome</keyword>
<evidence type="ECO:0000313" key="2">
    <source>
        <dbReference type="Proteomes" id="UP001153365"/>
    </source>
</evidence>
<dbReference type="Proteomes" id="UP001153365">
    <property type="component" value="Unassembled WGS sequence"/>
</dbReference>
<proteinExistence type="predicted"/>
<dbReference type="AlphaFoldDB" id="A0AAV0ATJ5"/>
<name>A0AAV0ATJ5_PHAPC</name>
<evidence type="ECO:0000313" key="1">
    <source>
        <dbReference type="EMBL" id="CAH7672914.1"/>
    </source>
</evidence>
<reference evidence="1" key="1">
    <citation type="submission" date="2022-06" db="EMBL/GenBank/DDBJ databases">
        <authorList>
            <consortium name="SYNGENTA / RWTH Aachen University"/>
        </authorList>
    </citation>
    <scope>NUCLEOTIDE SEQUENCE</scope>
</reference>